<dbReference type="Gene3D" id="3.80.10.10">
    <property type="entry name" value="Ribonuclease Inhibitor"/>
    <property type="match status" value="1"/>
</dbReference>
<keyword evidence="2" id="KW-1185">Reference proteome</keyword>
<dbReference type="InterPro" id="IPR032675">
    <property type="entry name" value="LRR_dom_sf"/>
</dbReference>
<reference evidence="1" key="1">
    <citation type="submission" date="2020-05" db="EMBL/GenBank/DDBJ databases">
        <title>Mycena genomes resolve the evolution of fungal bioluminescence.</title>
        <authorList>
            <person name="Tsai I.J."/>
        </authorList>
    </citation>
    <scope>NUCLEOTIDE SEQUENCE</scope>
    <source>
        <strain evidence="1">160909Yilan</strain>
    </source>
</reference>
<protein>
    <recommendedName>
        <fullName evidence="3">F-box domain-containing protein</fullName>
    </recommendedName>
</protein>
<evidence type="ECO:0000313" key="1">
    <source>
        <dbReference type="EMBL" id="KAF7370257.1"/>
    </source>
</evidence>
<evidence type="ECO:0000313" key="2">
    <source>
        <dbReference type="Proteomes" id="UP000623467"/>
    </source>
</evidence>
<dbReference type="OrthoDB" id="3365698at2759"/>
<dbReference type="Proteomes" id="UP000623467">
    <property type="component" value="Unassembled WGS sequence"/>
</dbReference>
<name>A0A8H7DEP1_9AGAR</name>
<dbReference type="AlphaFoldDB" id="A0A8H7DEP1"/>
<sequence length="455" mass="50953">MCRLTSLSSLPFRRLPRDIIEAIFLACLPAHRNCVMSAQEAPVLLGRICSSWRAISFSAPRLWSRLHVAKPTVPYNINSTTAVCAYEAKIAQRLEVAAAWLRRSGTCPLSVSLQSSHHYDLRTAYDTSRTDPFMDILIPFASRWKDISVTIPTFAVQALLDLKEHDVPFLESLTITEIDVEFRIDPTWLSPGSLLSAARLSRFLPHGGLTLMPRDALSCQIILDILARCSRLQTCKVGVVEHEGEHLQDSIVECLSLHSIEVWCYSSPLDNSGHLLSRLSVPNLQDFTLGGAAVPSNSISLLSSLATCTHLQSISITCEMFYSHELVDFLRGLPPTLQCLCIDHQWHPGPLSSLLDDNFFVTLETLAVLPALEELIMVNNRELSDEALLRFIISRMPTLRRVDIKFDREMQVDILPSLESFLESGAQVSLTYTTDFCYDVSPYLGLPDRPRLGTW</sequence>
<comment type="caution">
    <text evidence="1">The sequence shown here is derived from an EMBL/GenBank/DDBJ whole genome shotgun (WGS) entry which is preliminary data.</text>
</comment>
<proteinExistence type="predicted"/>
<dbReference type="EMBL" id="JACAZH010000004">
    <property type="protein sequence ID" value="KAF7370257.1"/>
    <property type="molecule type" value="Genomic_DNA"/>
</dbReference>
<evidence type="ECO:0008006" key="3">
    <source>
        <dbReference type="Google" id="ProtNLM"/>
    </source>
</evidence>
<organism evidence="1 2">
    <name type="scientific">Mycena sanguinolenta</name>
    <dbReference type="NCBI Taxonomy" id="230812"/>
    <lineage>
        <taxon>Eukaryota</taxon>
        <taxon>Fungi</taxon>
        <taxon>Dikarya</taxon>
        <taxon>Basidiomycota</taxon>
        <taxon>Agaricomycotina</taxon>
        <taxon>Agaricomycetes</taxon>
        <taxon>Agaricomycetidae</taxon>
        <taxon>Agaricales</taxon>
        <taxon>Marasmiineae</taxon>
        <taxon>Mycenaceae</taxon>
        <taxon>Mycena</taxon>
    </lineage>
</organism>
<accession>A0A8H7DEP1</accession>
<dbReference type="SUPFAM" id="SSF52047">
    <property type="entry name" value="RNI-like"/>
    <property type="match status" value="1"/>
</dbReference>
<gene>
    <name evidence="1" type="ORF">MSAN_00656800</name>
</gene>